<feature type="compositionally biased region" description="Acidic residues" evidence="8">
    <location>
        <begin position="294"/>
        <end position="311"/>
    </location>
</feature>
<feature type="compositionally biased region" description="Basic and acidic residues" evidence="8">
    <location>
        <begin position="341"/>
        <end position="362"/>
    </location>
</feature>
<evidence type="ECO:0000256" key="7">
    <source>
        <dbReference type="PIRNR" id="PIRNR017300"/>
    </source>
</evidence>
<evidence type="ECO:0000313" key="9">
    <source>
        <dbReference type="EMBL" id="VDI81015.1"/>
    </source>
</evidence>
<keyword evidence="2 7" id="KW-0690">Ribosome biogenesis</keyword>
<evidence type="ECO:0000256" key="2">
    <source>
        <dbReference type="ARBA" id="ARBA00022517"/>
    </source>
</evidence>
<comment type="similarity">
    <text evidence="6 7">Belongs to the MPP10 family.</text>
</comment>
<keyword evidence="4 7" id="KW-0539">Nucleus</keyword>
<dbReference type="Proteomes" id="UP000596742">
    <property type="component" value="Unassembled WGS sequence"/>
</dbReference>
<dbReference type="GO" id="GO:0005732">
    <property type="term" value="C:sno(s)RNA-containing ribonucleoprotein complex"/>
    <property type="evidence" value="ECO:0007669"/>
    <property type="project" value="UniProtKB-UniRule"/>
</dbReference>
<dbReference type="Pfam" id="PF04006">
    <property type="entry name" value="Mpp10"/>
    <property type="match status" value="1"/>
</dbReference>
<comment type="caution">
    <text evidence="9">The sequence shown here is derived from an EMBL/GenBank/DDBJ whole genome shotgun (WGS) entry which is preliminary data.</text>
</comment>
<feature type="compositionally biased region" description="Acidic residues" evidence="8">
    <location>
        <begin position="238"/>
        <end position="250"/>
    </location>
</feature>
<evidence type="ECO:0000256" key="8">
    <source>
        <dbReference type="SAM" id="MobiDB-lite"/>
    </source>
</evidence>
<feature type="region of interest" description="Disordered" evidence="8">
    <location>
        <begin position="102"/>
        <end position="362"/>
    </location>
</feature>
<dbReference type="PIRSF" id="PIRSF017300">
    <property type="entry name" value="snoRNP_Mpp10"/>
    <property type="match status" value="1"/>
</dbReference>
<dbReference type="PANTHER" id="PTHR17039:SF0">
    <property type="entry name" value="U3 SMALL NUCLEOLAR RIBONUCLEOPROTEIN PROTEIN MPP10"/>
    <property type="match status" value="1"/>
</dbReference>
<organism evidence="9 10">
    <name type="scientific">Mytilus galloprovincialis</name>
    <name type="common">Mediterranean mussel</name>
    <dbReference type="NCBI Taxonomy" id="29158"/>
    <lineage>
        <taxon>Eukaryota</taxon>
        <taxon>Metazoa</taxon>
        <taxon>Spiralia</taxon>
        <taxon>Lophotrochozoa</taxon>
        <taxon>Mollusca</taxon>
        <taxon>Bivalvia</taxon>
        <taxon>Autobranchia</taxon>
        <taxon>Pteriomorphia</taxon>
        <taxon>Mytilida</taxon>
        <taxon>Mytiloidea</taxon>
        <taxon>Mytilidae</taxon>
        <taxon>Mytilinae</taxon>
        <taxon>Mytilus</taxon>
    </lineage>
</organism>
<feature type="compositionally biased region" description="Basic and acidic residues" evidence="8">
    <location>
        <begin position="102"/>
        <end position="115"/>
    </location>
</feature>
<feature type="compositionally biased region" description="Basic residues" evidence="8">
    <location>
        <begin position="563"/>
        <end position="579"/>
    </location>
</feature>
<name>A0A8B6HLK6_MYTGA</name>
<reference evidence="9" key="1">
    <citation type="submission" date="2018-11" db="EMBL/GenBank/DDBJ databases">
        <authorList>
            <person name="Alioto T."/>
            <person name="Alioto T."/>
        </authorList>
    </citation>
    <scope>NUCLEOTIDE SEQUENCE</scope>
</reference>
<feature type="region of interest" description="Disordered" evidence="8">
    <location>
        <begin position="541"/>
        <end position="672"/>
    </location>
</feature>
<feature type="compositionally biased region" description="Polar residues" evidence="8">
    <location>
        <begin position="637"/>
        <end position="649"/>
    </location>
</feature>
<feature type="compositionally biased region" description="Basic and acidic residues" evidence="8">
    <location>
        <begin position="541"/>
        <end position="562"/>
    </location>
</feature>
<evidence type="ECO:0000313" key="10">
    <source>
        <dbReference type="Proteomes" id="UP000596742"/>
    </source>
</evidence>
<feature type="compositionally biased region" description="Basic and acidic residues" evidence="8">
    <location>
        <begin position="263"/>
        <end position="282"/>
    </location>
</feature>
<dbReference type="PANTHER" id="PTHR17039">
    <property type="entry name" value="U3 SMALL NUCLEOLAR RIBONUCLEOPROTEIN PROTEIN MPP10"/>
    <property type="match status" value="1"/>
</dbReference>
<feature type="compositionally biased region" description="Acidic residues" evidence="8">
    <location>
        <begin position="140"/>
        <end position="157"/>
    </location>
</feature>
<evidence type="ECO:0000256" key="3">
    <source>
        <dbReference type="ARBA" id="ARBA00022552"/>
    </source>
</evidence>
<gene>
    <name evidence="9" type="ORF">MGAL_10B083545</name>
</gene>
<dbReference type="GO" id="GO:0034457">
    <property type="term" value="C:Mpp10 complex"/>
    <property type="evidence" value="ECO:0007669"/>
    <property type="project" value="UniProtKB-UniRule"/>
</dbReference>
<feature type="compositionally biased region" description="Acidic residues" evidence="8">
    <location>
        <begin position="118"/>
        <end position="129"/>
    </location>
</feature>
<feature type="compositionally biased region" description="Basic and acidic residues" evidence="8">
    <location>
        <begin position="597"/>
        <end position="610"/>
    </location>
</feature>
<dbReference type="GO" id="GO:0032040">
    <property type="term" value="C:small-subunit processome"/>
    <property type="evidence" value="ECO:0007669"/>
    <property type="project" value="TreeGrafter"/>
</dbReference>
<dbReference type="EMBL" id="UYJE01010221">
    <property type="protein sequence ID" value="VDI81015.1"/>
    <property type="molecule type" value="Genomic_DNA"/>
</dbReference>
<sequence length="672" mass="77922">MCYNHLYILFKPEDFLSCNNKSHDRFKTSTKLIYDFCKNCENNRLQDLALPELIIKHFDNEQIWQELELQNNSLVDNLLGSVAGLLTGKQSVNFLTKDNEVRKENEKTKKKDKSLVNDVDEDEADDTDEEIGKIKSRLEDSDDEVDEGDESDEDFDFDAINPLQNDEDDESVDEKGTHIDTDSDSDKKKKKKSFGKKSGKGSIVDDQFFKLAEMEEFLEQEDAKEIRRQKREEKGDDKDEDNSSEDEDIDMFANLSSDDQEEEVKYKDFFDPPDGVKSEKKVKFQNIKSKNPDDENDEGDEEEEKSEENSDEDGKQTTHKSGLFDSDSEGEDVNDVLGRAKPQDKSSYEKRQEKLKEKIKKMEEASLGDKTWQLKGETTGTARPENSLLEEHLMFDHIAKIPKVITEEITETLESLIKRRIKDKAWDDVERKIKPKENPFEYKKRITLDQEKSKQSLGEIYEQEYLKQQQKEEEEKTDKDHEEIKKMMQSLFIKLDALSNFHYTPKPAAPEIKIVSNMPTISMEEVAPVSVSENVILAPEEIKEKMKGELKATTEKSDTDKKRERRTKKNMKKKKRKERNQREKLIEKLNPGLGNKYSKEKAQKELEKQSKSGKGVTMIKNHDKSKKKSSLTSSKSFFTQLQEEVTTQIKSKKAEKRRNENSGTIASKKLKL</sequence>
<keyword evidence="3 7" id="KW-0698">rRNA processing</keyword>
<feature type="compositionally biased region" description="Basic and acidic residues" evidence="8">
    <location>
        <begin position="173"/>
        <end position="187"/>
    </location>
</feature>
<dbReference type="InterPro" id="IPR012173">
    <property type="entry name" value="Mpp10"/>
</dbReference>
<evidence type="ECO:0000256" key="5">
    <source>
        <dbReference type="ARBA" id="ARBA00023274"/>
    </source>
</evidence>
<evidence type="ECO:0000256" key="6">
    <source>
        <dbReference type="ARBA" id="ARBA00029455"/>
    </source>
</evidence>
<feature type="compositionally biased region" description="Basic and acidic residues" evidence="8">
    <location>
        <begin position="221"/>
        <end position="237"/>
    </location>
</feature>
<comment type="subcellular location">
    <subcellularLocation>
        <location evidence="1 7">Nucleus</location>
        <location evidence="1 7">Nucleolus</location>
    </subcellularLocation>
</comment>
<feature type="compositionally biased region" description="Basic residues" evidence="8">
    <location>
        <begin position="188"/>
        <end position="199"/>
    </location>
</feature>
<keyword evidence="10" id="KW-1185">Reference proteome</keyword>
<dbReference type="AlphaFoldDB" id="A0A8B6HLK6"/>
<proteinExistence type="inferred from homology"/>
<dbReference type="GO" id="GO:0006364">
    <property type="term" value="P:rRNA processing"/>
    <property type="evidence" value="ECO:0007669"/>
    <property type="project" value="UniProtKB-KW"/>
</dbReference>
<feature type="compositionally biased region" description="Basic and acidic residues" evidence="8">
    <location>
        <begin position="130"/>
        <end position="139"/>
    </location>
</feature>
<comment type="function">
    <text evidence="7">Involved in nucleolar processing of pre-18S ribosomal RNA.</text>
</comment>
<evidence type="ECO:0000256" key="4">
    <source>
        <dbReference type="ARBA" id="ARBA00023242"/>
    </source>
</evidence>
<protein>
    <recommendedName>
        <fullName evidence="7">U3 small nucleolar ribonucleoprotein protein MPP10</fullName>
    </recommendedName>
</protein>
<dbReference type="OrthoDB" id="445326at2759"/>
<accession>A0A8B6HLK6</accession>
<keyword evidence="5 7" id="KW-0687">Ribonucleoprotein</keyword>
<evidence type="ECO:0000256" key="1">
    <source>
        <dbReference type="ARBA" id="ARBA00004604"/>
    </source>
</evidence>